<organism evidence="1 2">
    <name type="scientific">Maribacter arenosus</name>
    <dbReference type="NCBI Taxonomy" id="1854708"/>
    <lineage>
        <taxon>Bacteria</taxon>
        <taxon>Pseudomonadati</taxon>
        <taxon>Bacteroidota</taxon>
        <taxon>Flavobacteriia</taxon>
        <taxon>Flavobacteriales</taxon>
        <taxon>Flavobacteriaceae</taxon>
        <taxon>Maribacter</taxon>
    </lineage>
</organism>
<keyword evidence="2" id="KW-1185">Reference proteome</keyword>
<dbReference type="Pfam" id="PF13618">
    <property type="entry name" value="Gluconate_2-dh3"/>
    <property type="match status" value="1"/>
</dbReference>
<protein>
    <submittedName>
        <fullName evidence="1">Gluconate 2-dehydrogenase subunit 3 family protein</fullName>
    </submittedName>
</protein>
<dbReference type="Proteomes" id="UP000598350">
    <property type="component" value="Unassembled WGS sequence"/>
</dbReference>
<name>A0ABR7V8C5_9FLAO</name>
<dbReference type="RefSeq" id="WP_188312667.1">
    <property type="nucleotide sequence ID" value="NZ_JABTCG010000001.1"/>
</dbReference>
<proteinExistence type="predicted"/>
<comment type="caution">
    <text evidence="1">The sequence shown here is derived from an EMBL/GenBank/DDBJ whole genome shotgun (WGS) entry which is preliminary data.</text>
</comment>
<dbReference type="EMBL" id="JABTCG010000001">
    <property type="protein sequence ID" value="MBD0849546.1"/>
    <property type="molecule type" value="Genomic_DNA"/>
</dbReference>
<evidence type="ECO:0000313" key="2">
    <source>
        <dbReference type="Proteomes" id="UP000598350"/>
    </source>
</evidence>
<dbReference type="InterPro" id="IPR027056">
    <property type="entry name" value="Gluconate_2DH_su3"/>
</dbReference>
<accession>A0ABR7V8C5</accession>
<reference evidence="1 2" key="1">
    <citation type="submission" date="2020-05" db="EMBL/GenBank/DDBJ databases">
        <title>The draft genome sequence of Maribacter arenosus CAU 1321.</title>
        <authorList>
            <person name="Mu L."/>
        </authorList>
    </citation>
    <scope>NUCLEOTIDE SEQUENCE [LARGE SCALE GENOMIC DNA]</scope>
    <source>
        <strain evidence="1 2">CAU 1321</strain>
    </source>
</reference>
<sequence length="183" mass="20223">MDRRKALILTTSIMGSTLIGAEFFLSGCNRKITNKTLFSDSDTSFLDEVGETILPETDGSPGAKAAKIGAFMVAIVTDCYDKKEQVIFKEGMDTIEQMAHTTYSSSFLELDQNLRQDLLVLLDKKAKAISEGEPPHFFSMMKQLTIWGFFTSEPGATKALRYLPIPGSFKGCIPYVKGDKAWA</sequence>
<evidence type="ECO:0000313" key="1">
    <source>
        <dbReference type="EMBL" id="MBD0849546.1"/>
    </source>
</evidence>
<gene>
    <name evidence="1" type="ORF">HPE63_02610</name>
</gene>